<dbReference type="InterPro" id="IPR027473">
    <property type="entry name" value="L-asparaginase_C"/>
</dbReference>
<evidence type="ECO:0000259" key="3">
    <source>
        <dbReference type="Pfam" id="PF17763"/>
    </source>
</evidence>
<dbReference type="Gene3D" id="3.40.50.40">
    <property type="match status" value="1"/>
</dbReference>
<dbReference type="PANTHER" id="PTHR11707">
    <property type="entry name" value="L-ASPARAGINASE"/>
    <property type="match status" value="1"/>
</dbReference>
<dbReference type="SFLD" id="SFLDS00057">
    <property type="entry name" value="Glutaminase/Asparaginase"/>
    <property type="match status" value="1"/>
</dbReference>
<dbReference type="Pfam" id="PF00710">
    <property type="entry name" value="Asparaginase"/>
    <property type="match status" value="1"/>
</dbReference>
<dbReference type="PANTHER" id="PTHR11707:SF28">
    <property type="entry name" value="60 KDA LYSOPHOSPHOLIPASE"/>
    <property type="match status" value="1"/>
</dbReference>
<dbReference type="InterPro" id="IPR027474">
    <property type="entry name" value="L-asparaginase_N"/>
</dbReference>
<feature type="domain" description="Asparaginase/glutaminase C-terminal" evidence="3">
    <location>
        <begin position="236"/>
        <end position="348"/>
    </location>
</feature>
<dbReference type="SUPFAM" id="SSF53774">
    <property type="entry name" value="Glutaminase/Asparaginase"/>
    <property type="match status" value="1"/>
</dbReference>
<dbReference type="PRINTS" id="PR00139">
    <property type="entry name" value="ASNGLNASE"/>
</dbReference>
<feature type="active site" description="O-isoaspartyl threonine intermediate" evidence="1">
    <location>
        <position position="17"/>
    </location>
</feature>
<accession>A0A0G0IR59</accession>
<name>A0A0G0IR59_9BACT</name>
<evidence type="ECO:0000313" key="4">
    <source>
        <dbReference type="EMBL" id="KKQ18516.1"/>
    </source>
</evidence>
<dbReference type="InterPro" id="IPR036152">
    <property type="entry name" value="Asp/glu_Ase-like_sf"/>
</dbReference>
<feature type="domain" description="L-asparaginase N-terminal" evidence="2">
    <location>
        <begin position="8"/>
        <end position="201"/>
    </location>
</feature>
<dbReference type="SMART" id="SM00870">
    <property type="entry name" value="Asparaginase"/>
    <property type="match status" value="1"/>
</dbReference>
<dbReference type="Pfam" id="PF17763">
    <property type="entry name" value="Asparaginase_C"/>
    <property type="match status" value="1"/>
</dbReference>
<gene>
    <name evidence="4" type="ORF">US31_C0004G0078</name>
</gene>
<sequence length="365" mass="40212">MSTYASKRVLFLFTGGTIAGNVAESNVSENVKSKPDDFQSVIDHAVATIKKNWGIEIIPTFLEVFNLDSSQILPENWSILAEKIQEAYDEFDAFIILHGTNTMGYTAAALSFAFENINKPVILTGSQVPLGYLGSDASTNVINALRVAVWGYHPIKGVMAVFGSKIITGTRVKKGTDFDYDPFSAFQTGALGEIGRFIRIKESVLERHNAYLSKSKPLAIQSRVLSVKKEFDTKNIASLTEFPGMSPDIFKTLVEQNNIKAFILRAFGAGDASLHLLPGFEYLKEKQIPIVVTSQAPSGVASFQVNESGKVLKDRNLAIPAFDMSMESMVTKLGWLLAQNLSYEQIKSKMLEDLHGEINIENELI</sequence>
<dbReference type="PATRIC" id="fig|1618331.3.peg.329"/>
<reference evidence="4 5" key="1">
    <citation type="journal article" date="2015" name="Nature">
        <title>rRNA introns, odd ribosomes, and small enigmatic genomes across a large radiation of phyla.</title>
        <authorList>
            <person name="Brown C.T."/>
            <person name="Hug L.A."/>
            <person name="Thomas B.C."/>
            <person name="Sharon I."/>
            <person name="Castelle C.J."/>
            <person name="Singh A."/>
            <person name="Wilkins M.J."/>
            <person name="Williams K.H."/>
            <person name="Banfield J.F."/>
        </authorList>
    </citation>
    <scope>NUCLEOTIDE SEQUENCE [LARGE SCALE GENOMIC DNA]</scope>
</reference>
<dbReference type="Gene3D" id="3.40.50.1170">
    <property type="entry name" value="L-asparaginase, N-terminal domain"/>
    <property type="match status" value="1"/>
</dbReference>
<dbReference type="EMBL" id="LBSM01000004">
    <property type="protein sequence ID" value="KKQ18516.1"/>
    <property type="molecule type" value="Genomic_DNA"/>
</dbReference>
<dbReference type="Proteomes" id="UP000034508">
    <property type="component" value="Unassembled WGS sequence"/>
</dbReference>
<proteinExistence type="predicted"/>
<dbReference type="InterPro" id="IPR040919">
    <property type="entry name" value="Asparaginase_C"/>
</dbReference>
<dbReference type="CDD" id="cd08963">
    <property type="entry name" value="L-asparaginase_I"/>
    <property type="match status" value="1"/>
</dbReference>
<dbReference type="PROSITE" id="PS51732">
    <property type="entry name" value="ASN_GLN_ASE_3"/>
    <property type="match status" value="1"/>
</dbReference>
<organism evidence="4 5">
    <name type="scientific">Berkelbacteria bacterium GW2011_GWA1_36_9</name>
    <dbReference type="NCBI Taxonomy" id="1618331"/>
    <lineage>
        <taxon>Bacteria</taxon>
        <taxon>Candidatus Berkelbacteria</taxon>
    </lineage>
</organism>
<dbReference type="AlphaFoldDB" id="A0A0G0IR59"/>
<dbReference type="InterPro" id="IPR037152">
    <property type="entry name" value="L-asparaginase_N_sf"/>
</dbReference>
<dbReference type="GO" id="GO:0004067">
    <property type="term" value="F:asparaginase activity"/>
    <property type="evidence" value="ECO:0007669"/>
    <property type="project" value="UniProtKB-UniRule"/>
</dbReference>
<evidence type="ECO:0000313" key="5">
    <source>
        <dbReference type="Proteomes" id="UP000034508"/>
    </source>
</evidence>
<comment type="caution">
    <text evidence="4">The sequence shown here is derived from an EMBL/GenBank/DDBJ whole genome shotgun (WGS) entry which is preliminary data.</text>
</comment>
<dbReference type="PIRSF" id="PIRSF001220">
    <property type="entry name" value="L-ASNase_gatD"/>
    <property type="match status" value="1"/>
</dbReference>
<evidence type="ECO:0000256" key="1">
    <source>
        <dbReference type="PIRSR" id="PIRSR001220-1"/>
    </source>
</evidence>
<dbReference type="InterPro" id="IPR006034">
    <property type="entry name" value="Asparaginase/glutaminase-like"/>
</dbReference>
<dbReference type="InterPro" id="IPR041725">
    <property type="entry name" value="L-asparaginase_I"/>
</dbReference>
<evidence type="ECO:0000259" key="2">
    <source>
        <dbReference type="Pfam" id="PF00710"/>
    </source>
</evidence>
<protein>
    <submittedName>
        <fullName evidence="4">Asparaginase/glutaminase</fullName>
    </submittedName>
</protein>
<dbReference type="PIRSF" id="PIRSF500176">
    <property type="entry name" value="L_ASNase"/>
    <property type="match status" value="1"/>
</dbReference>